<accession>A0ABV9MSZ3</accession>
<keyword evidence="2" id="KW-0812">Transmembrane</keyword>
<reference evidence="4" key="1">
    <citation type="journal article" date="2019" name="Int. J. Syst. Evol. Microbiol.">
        <title>The Global Catalogue of Microorganisms (GCM) 10K type strain sequencing project: providing services to taxonomists for standard genome sequencing and annotation.</title>
        <authorList>
            <consortium name="The Broad Institute Genomics Platform"/>
            <consortium name="The Broad Institute Genome Sequencing Center for Infectious Disease"/>
            <person name="Wu L."/>
            <person name="Ma J."/>
        </authorList>
    </citation>
    <scope>NUCLEOTIDE SEQUENCE [LARGE SCALE GENOMIC DNA]</scope>
    <source>
        <strain evidence="4">CGMCC 1.12849</strain>
    </source>
</reference>
<gene>
    <name evidence="3" type="ORF">ACFO7V_16775</name>
</gene>
<keyword evidence="2" id="KW-0472">Membrane</keyword>
<keyword evidence="4" id="KW-1185">Reference proteome</keyword>
<proteinExistence type="predicted"/>
<dbReference type="RefSeq" id="WP_346058756.1">
    <property type="nucleotide sequence ID" value="NZ_BAAAVQ010000005.1"/>
</dbReference>
<organism evidence="3 4">
    <name type="scientific">Glutamicibacter bergerei</name>
    <dbReference type="NCBI Taxonomy" id="256702"/>
    <lineage>
        <taxon>Bacteria</taxon>
        <taxon>Bacillati</taxon>
        <taxon>Actinomycetota</taxon>
        <taxon>Actinomycetes</taxon>
        <taxon>Micrococcales</taxon>
        <taxon>Micrococcaceae</taxon>
        <taxon>Glutamicibacter</taxon>
    </lineage>
</organism>
<comment type="caution">
    <text evidence="3">The sequence shown here is derived from an EMBL/GenBank/DDBJ whole genome shotgun (WGS) entry which is preliminary data.</text>
</comment>
<evidence type="ECO:0008006" key="5">
    <source>
        <dbReference type="Google" id="ProtNLM"/>
    </source>
</evidence>
<evidence type="ECO:0000256" key="2">
    <source>
        <dbReference type="SAM" id="Phobius"/>
    </source>
</evidence>
<protein>
    <recommendedName>
        <fullName evidence="5">DUF3302 domain-containing protein</fullName>
    </recommendedName>
</protein>
<evidence type="ECO:0000256" key="1">
    <source>
        <dbReference type="SAM" id="Coils"/>
    </source>
</evidence>
<keyword evidence="2" id="KW-1133">Transmembrane helix</keyword>
<keyword evidence="1" id="KW-0175">Coiled coil</keyword>
<name>A0ABV9MSZ3_9MICC</name>
<sequence>MTALIVCACILGYLAIGWLIVTPKLAVTRLRAMTEYEADKERSRVLATSVVLGLIWPVGVAYIRASNAYDRTIEEEQMLEQVRREIEEQKREAKQRAALELAAFDRAMKEGQ</sequence>
<evidence type="ECO:0000313" key="3">
    <source>
        <dbReference type="EMBL" id="MFC4717778.1"/>
    </source>
</evidence>
<feature type="coiled-coil region" evidence="1">
    <location>
        <begin position="69"/>
        <end position="103"/>
    </location>
</feature>
<dbReference type="Proteomes" id="UP001595884">
    <property type="component" value="Unassembled WGS sequence"/>
</dbReference>
<evidence type="ECO:0000313" key="4">
    <source>
        <dbReference type="Proteomes" id="UP001595884"/>
    </source>
</evidence>
<feature type="transmembrane region" description="Helical" evidence="2">
    <location>
        <begin position="43"/>
        <end position="63"/>
    </location>
</feature>
<dbReference type="EMBL" id="JBHSHE010000082">
    <property type="protein sequence ID" value="MFC4717778.1"/>
    <property type="molecule type" value="Genomic_DNA"/>
</dbReference>